<organism evidence="1 2">
    <name type="scientific">Orbilia blumenaviensis</name>
    <dbReference type="NCBI Taxonomy" id="1796055"/>
    <lineage>
        <taxon>Eukaryota</taxon>
        <taxon>Fungi</taxon>
        <taxon>Dikarya</taxon>
        <taxon>Ascomycota</taxon>
        <taxon>Pezizomycotina</taxon>
        <taxon>Orbiliomycetes</taxon>
        <taxon>Orbiliales</taxon>
        <taxon>Orbiliaceae</taxon>
        <taxon>Orbilia</taxon>
    </lineage>
</organism>
<evidence type="ECO:0000313" key="2">
    <source>
        <dbReference type="Proteomes" id="UP001373714"/>
    </source>
</evidence>
<name>A0AAV9U7S0_9PEZI</name>
<accession>A0AAV9U7S0</accession>
<reference evidence="1 2" key="1">
    <citation type="submission" date="2019-10" db="EMBL/GenBank/DDBJ databases">
        <authorList>
            <person name="Palmer J.M."/>
        </authorList>
    </citation>
    <scope>NUCLEOTIDE SEQUENCE [LARGE SCALE GENOMIC DNA]</scope>
    <source>
        <strain evidence="1 2">TWF730</strain>
    </source>
</reference>
<comment type="caution">
    <text evidence="1">The sequence shown here is derived from an EMBL/GenBank/DDBJ whole genome shotgun (WGS) entry which is preliminary data.</text>
</comment>
<sequence>MAADWPRHESSCVAIQQSLLDISESRRQCFWAHGNFDEHLDPDTRMIAVINGTTDGWPNYEYDTIEEYRDHLERLVNELLELNTLPATQLAFEYLKRIYMVPDPDRRYRHRMLLPVFVTFLRLRNDQGCFYFQYFCCSSDSENPQRPKPTQHQQQQLTSTFYGHNISVSTYQPVLRTADRLFGTFVPRKDIVDGLEMPVENYIRRGIGFPGGLVLCLTWWLQDLATLKAFNEMEWWFVNRLNYDVVQLIREELFDTGTLRARGIRNFHEAGNRKGVRKLEAVRDYCFKVVCVHNPGFWPLLLEVIDSTQASGLRAKENVKKIPKRRRFWFSRKAKVPKLPIRPSEDVKRAVGLLYPSWSSTPGAVEWVRQSLERFPDGGFLQDVGVRPNYSVRQPSPKDANLYLMFKEEEDRIDSMVV</sequence>
<dbReference type="EMBL" id="JAVHNS010000013">
    <property type="protein sequence ID" value="KAK6337538.1"/>
    <property type="molecule type" value="Genomic_DNA"/>
</dbReference>
<gene>
    <name evidence="1" type="ORF">TWF730_002935</name>
</gene>
<keyword evidence="2" id="KW-1185">Reference proteome</keyword>
<evidence type="ECO:0000313" key="1">
    <source>
        <dbReference type="EMBL" id="KAK6337538.1"/>
    </source>
</evidence>
<dbReference type="AlphaFoldDB" id="A0AAV9U7S0"/>
<protein>
    <submittedName>
        <fullName evidence="1">Uncharacterized protein</fullName>
    </submittedName>
</protein>
<proteinExistence type="predicted"/>
<dbReference type="Proteomes" id="UP001373714">
    <property type="component" value="Unassembled WGS sequence"/>
</dbReference>